<reference evidence="4" key="1">
    <citation type="submission" date="2020-02" db="EMBL/GenBank/DDBJ databases">
        <authorList>
            <person name="Meier V. D."/>
        </authorList>
    </citation>
    <scope>NUCLEOTIDE SEQUENCE</scope>
    <source>
        <strain evidence="4">AVDCRST_MAG33</strain>
    </source>
</reference>
<evidence type="ECO:0000313" key="4">
    <source>
        <dbReference type="EMBL" id="CAA9553428.1"/>
    </source>
</evidence>
<evidence type="ECO:0000256" key="1">
    <source>
        <dbReference type="ARBA" id="ARBA00022801"/>
    </source>
</evidence>
<name>A0A6J4UPW7_9BACT</name>
<dbReference type="SUPFAM" id="SSF53474">
    <property type="entry name" value="alpha/beta-Hydrolases"/>
    <property type="match status" value="1"/>
</dbReference>
<dbReference type="GO" id="GO:0016042">
    <property type="term" value="P:lipid catabolic process"/>
    <property type="evidence" value="ECO:0007669"/>
    <property type="project" value="UniProtKB-KW"/>
</dbReference>
<gene>
    <name evidence="4" type="ORF">AVDCRST_MAG33-1080</name>
</gene>
<dbReference type="PANTHER" id="PTHR10272:SF0">
    <property type="entry name" value="PLATELET-ACTIVATING FACTOR ACETYLHYDROLASE"/>
    <property type="match status" value="1"/>
</dbReference>
<keyword evidence="2" id="KW-0442">Lipid degradation</keyword>
<sequence>MTTTTPQSTALTDASIIPVNASQPVLTYSPVVLEMPGRPVSLQLKVSMPETGSDLPVILLSHGHGRANFLSSLHGYGPLADFWAAHGFVVIQPTHLDSVTLGLREADHPEAPLYWRTRAQDMSFILDHLDAVEAAFPGLAGRLDRARVAVAGHSLGGSTASMLLGMRVLDPDDDREEDLRDPRIKAGVILAAPGVGDDGHLAAFTAEHYPMTKYIDFSTMSAPALVVAGDRDLNPNFSDRLSYRWDAYTRSPGPKSLLTVFGAEHILGGISGYDASETTDENPERVAAVRALAWAYLRSQLYPGDPAWADAIAALGRSPEPMGRVESK</sequence>
<proteinExistence type="predicted"/>
<keyword evidence="3" id="KW-0443">Lipid metabolism</keyword>
<dbReference type="GO" id="GO:0003847">
    <property type="term" value="F:1-alkyl-2-acetylglycerophosphocholine esterase activity"/>
    <property type="evidence" value="ECO:0007669"/>
    <property type="project" value="TreeGrafter"/>
</dbReference>
<dbReference type="PANTHER" id="PTHR10272">
    <property type="entry name" value="PLATELET-ACTIVATING FACTOR ACETYLHYDROLASE"/>
    <property type="match status" value="1"/>
</dbReference>
<dbReference type="InterPro" id="IPR029058">
    <property type="entry name" value="AB_hydrolase_fold"/>
</dbReference>
<keyword evidence="1" id="KW-0378">Hydrolase</keyword>
<accession>A0A6J4UPW7</accession>
<evidence type="ECO:0000256" key="3">
    <source>
        <dbReference type="ARBA" id="ARBA00023098"/>
    </source>
</evidence>
<dbReference type="Gene3D" id="3.40.50.1820">
    <property type="entry name" value="alpha/beta hydrolase"/>
    <property type="match status" value="1"/>
</dbReference>
<evidence type="ECO:0000256" key="2">
    <source>
        <dbReference type="ARBA" id="ARBA00022963"/>
    </source>
</evidence>
<dbReference type="AlphaFoldDB" id="A0A6J4UPW7"/>
<dbReference type="EMBL" id="CADCWK010000101">
    <property type="protein sequence ID" value="CAA9553428.1"/>
    <property type="molecule type" value="Genomic_DNA"/>
</dbReference>
<organism evidence="4">
    <name type="scientific">uncultured Thermomicrobiales bacterium</name>
    <dbReference type="NCBI Taxonomy" id="1645740"/>
    <lineage>
        <taxon>Bacteria</taxon>
        <taxon>Pseudomonadati</taxon>
        <taxon>Thermomicrobiota</taxon>
        <taxon>Thermomicrobia</taxon>
        <taxon>Thermomicrobiales</taxon>
        <taxon>environmental samples</taxon>
    </lineage>
</organism>
<protein>
    <submittedName>
        <fullName evidence="4">Uncharacterized protein SCO0503</fullName>
    </submittedName>
</protein>